<dbReference type="AlphaFoldDB" id="A0A6A5ZXD9"/>
<name>A0A6A5ZXD9_9PLEO</name>
<evidence type="ECO:0000313" key="2">
    <source>
        <dbReference type="Proteomes" id="UP000799771"/>
    </source>
</evidence>
<sequence>MASPNPTVQFTGTFRFFDLPRELRDMIYHEVWPTTPELYQHVIDKSQRHLGCQGCRQGLFAAYQPRTPRDPCRNEYALPSWLQASKAFLEEAMDQYYRKCQWMAKVPGGHITTTFHFGNQQVTAQTSVDIVYNLRRLQKNRKTTRCLSEHPSQASIEVKNIWPINSTLLKRMENGLRQLDGCKSLLIMFGVALKHINSEVTVDLSAFETTGLELDKLVVDVHQSCAVAFAERADMLYSLLQLEIERLGTVLVGPGSRLTCAKNRPLSTHWNFEVLGLGLDGRCNRLM</sequence>
<dbReference type="Proteomes" id="UP000799771">
    <property type="component" value="Unassembled WGS sequence"/>
</dbReference>
<dbReference type="EMBL" id="ML977527">
    <property type="protein sequence ID" value="KAF2123437.1"/>
    <property type="molecule type" value="Genomic_DNA"/>
</dbReference>
<dbReference type="RefSeq" id="XP_033517831.1">
    <property type="nucleotide sequence ID" value="XM_033673190.1"/>
</dbReference>
<protein>
    <submittedName>
        <fullName evidence="1">Uncharacterized protein</fullName>
    </submittedName>
</protein>
<reference evidence="1" key="1">
    <citation type="journal article" date="2020" name="Stud. Mycol.">
        <title>101 Dothideomycetes genomes: a test case for predicting lifestyles and emergence of pathogens.</title>
        <authorList>
            <person name="Haridas S."/>
            <person name="Albert R."/>
            <person name="Binder M."/>
            <person name="Bloem J."/>
            <person name="Labutti K."/>
            <person name="Salamov A."/>
            <person name="Andreopoulos B."/>
            <person name="Baker S."/>
            <person name="Barry K."/>
            <person name="Bills G."/>
            <person name="Bluhm B."/>
            <person name="Cannon C."/>
            <person name="Castanera R."/>
            <person name="Culley D."/>
            <person name="Daum C."/>
            <person name="Ezra D."/>
            <person name="Gonzalez J."/>
            <person name="Henrissat B."/>
            <person name="Kuo A."/>
            <person name="Liang C."/>
            <person name="Lipzen A."/>
            <person name="Lutzoni F."/>
            <person name="Magnuson J."/>
            <person name="Mondo S."/>
            <person name="Nolan M."/>
            <person name="Ohm R."/>
            <person name="Pangilinan J."/>
            <person name="Park H.-J."/>
            <person name="Ramirez L."/>
            <person name="Alfaro M."/>
            <person name="Sun H."/>
            <person name="Tritt A."/>
            <person name="Yoshinaga Y."/>
            <person name="Zwiers L.-H."/>
            <person name="Turgeon B."/>
            <person name="Goodwin S."/>
            <person name="Spatafora J."/>
            <person name="Crous P."/>
            <person name="Grigoriev I."/>
        </authorList>
    </citation>
    <scope>NUCLEOTIDE SEQUENCE</scope>
    <source>
        <strain evidence="1">CBS 119687</strain>
    </source>
</reference>
<proteinExistence type="predicted"/>
<dbReference type="OrthoDB" id="3799620at2759"/>
<dbReference type="GeneID" id="54413622"/>
<accession>A0A6A5ZXD9</accession>
<gene>
    <name evidence="1" type="ORF">P153DRAFT_435904</name>
</gene>
<keyword evidence="2" id="KW-1185">Reference proteome</keyword>
<evidence type="ECO:0000313" key="1">
    <source>
        <dbReference type="EMBL" id="KAF2123437.1"/>
    </source>
</evidence>
<organism evidence="1 2">
    <name type="scientific">Dothidotthia symphoricarpi CBS 119687</name>
    <dbReference type="NCBI Taxonomy" id="1392245"/>
    <lineage>
        <taxon>Eukaryota</taxon>
        <taxon>Fungi</taxon>
        <taxon>Dikarya</taxon>
        <taxon>Ascomycota</taxon>
        <taxon>Pezizomycotina</taxon>
        <taxon>Dothideomycetes</taxon>
        <taxon>Pleosporomycetidae</taxon>
        <taxon>Pleosporales</taxon>
        <taxon>Dothidotthiaceae</taxon>
        <taxon>Dothidotthia</taxon>
    </lineage>
</organism>